<evidence type="ECO:0000313" key="1">
    <source>
        <dbReference type="EMBL" id="GCC20752.1"/>
    </source>
</evidence>
<protein>
    <submittedName>
        <fullName evidence="1">Uncharacterized protein</fullName>
    </submittedName>
</protein>
<comment type="caution">
    <text evidence="1">The sequence shown here is derived from an EMBL/GenBank/DDBJ whole genome shotgun (WGS) entry which is preliminary data.</text>
</comment>
<accession>A0A401RRI5</accession>
<proteinExistence type="predicted"/>
<dbReference type="Proteomes" id="UP000287033">
    <property type="component" value="Unassembled WGS sequence"/>
</dbReference>
<reference evidence="1 2" key="1">
    <citation type="journal article" date="2018" name="Nat. Ecol. Evol.">
        <title>Shark genomes provide insights into elasmobranch evolution and the origin of vertebrates.</title>
        <authorList>
            <person name="Hara Y"/>
            <person name="Yamaguchi K"/>
            <person name="Onimaru K"/>
            <person name="Kadota M"/>
            <person name="Koyanagi M"/>
            <person name="Keeley SD"/>
            <person name="Tatsumi K"/>
            <person name="Tanaka K"/>
            <person name="Motone F"/>
            <person name="Kageyama Y"/>
            <person name="Nozu R"/>
            <person name="Adachi N"/>
            <person name="Nishimura O"/>
            <person name="Nakagawa R"/>
            <person name="Tanegashima C"/>
            <person name="Kiyatake I"/>
            <person name="Matsumoto R"/>
            <person name="Murakumo K"/>
            <person name="Nishida K"/>
            <person name="Terakita A"/>
            <person name="Kuratani S"/>
            <person name="Sato K"/>
            <person name="Hyodo S Kuraku.S."/>
        </authorList>
    </citation>
    <scope>NUCLEOTIDE SEQUENCE [LARGE SCALE GENOMIC DNA]</scope>
</reference>
<name>A0A401RRI5_CHIPU</name>
<organism evidence="1 2">
    <name type="scientific">Chiloscyllium punctatum</name>
    <name type="common">Brownbanded bambooshark</name>
    <name type="synonym">Hemiscyllium punctatum</name>
    <dbReference type="NCBI Taxonomy" id="137246"/>
    <lineage>
        <taxon>Eukaryota</taxon>
        <taxon>Metazoa</taxon>
        <taxon>Chordata</taxon>
        <taxon>Craniata</taxon>
        <taxon>Vertebrata</taxon>
        <taxon>Chondrichthyes</taxon>
        <taxon>Elasmobranchii</taxon>
        <taxon>Galeomorphii</taxon>
        <taxon>Galeoidea</taxon>
        <taxon>Orectolobiformes</taxon>
        <taxon>Hemiscylliidae</taxon>
        <taxon>Chiloscyllium</taxon>
    </lineage>
</organism>
<gene>
    <name evidence="1" type="ORF">chiPu_0019319</name>
</gene>
<sequence>MPTQYGVSLASKEELIVFIMKATTAMVMPRSSCNKAMRMGKRQPQHLVVTRASDQLTLHEYDACDKESHLPPWGTQQS</sequence>
<dbReference type="EMBL" id="BEZZ01001930">
    <property type="protein sequence ID" value="GCC20752.1"/>
    <property type="molecule type" value="Genomic_DNA"/>
</dbReference>
<evidence type="ECO:0000313" key="2">
    <source>
        <dbReference type="Proteomes" id="UP000287033"/>
    </source>
</evidence>
<keyword evidence="2" id="KW-1185">Reference proteome</keyword>
<dbReference type="AlphaFoldDB" id="A0A401RRI5"/>